<dbReference type="PANTHER" id="PTHR45749">
    <property type="match status" value="1"/>
</dbReference>
<dbReference type="EnsemblPlants" id="TuG1812S0003458600.01.T01">
    <property type="protein sequence ID" value="TuG1812S0003458600.01.T01.s_cds41828"/>
    <property type="gene ID" value="TuG1812S0003458600.01"/>
</dbReference>
<proteinExistence type="predicted"/>
<dbReference type="InterPro" id="IPR012337">
    <property type="entry name" value="RNaseH-like_sf"/>
</dbReference>
<dbReference type="Proteomes" id="UP000015106">
    <property type="component" value="Unassembled WGS sequence"/>
</dbReference>
<dbReference type="Gramene" id="TuG1812S0003458600.01.T01">
    <property type="protein sequence ID" value="TuG1812S0003458600.01.T01.s_cds41828"/>
    <property type="gene ID" value="TuG1812S0003458600.01"/>
</dbReference>
<keyword evidence="3" id="KW-1185">Reference proteome</keyword>
<evidence type="ECO:0000259" key="1">
    <source>
        <dbReference type="Pfam" id="PF14291"/>
    </source>
</evidence>
<evidence type="ECO:0000313" key="3">
    <source>
        <dbReference type="Proteomes" id="UP000015106"/>
    </source>
</evidence>
<evidence type="ECO:0000313" key="2">
    <source>
        <dbReference type="EnsemblPlants" id="TuG1812S0003458600.01.T01.s_cds41828"/>
    </source>
</evidence>
<feature type="domain" description="DUF4371" evidence="1">
    <location>
        <begin position="6"/>
        <end position="243"/>
    </location>
</feature>
<dbReference type="AlphaFoldDB" id="A0A8R7RGU3"/>
<accession>A0A8R7RGU3</accession>
<protein>
    <recommendedName>
        <fullName evidence="1">DUF4371 domain-containing protein</fullName>
    </recommendedName>
</protein>
<reference evidence="3" key="1">
    <citation type="journal article" date="2013" name="Nature">
        <title>Draft genome of the wheat A-genome progenitor Triticum urartu.</title>
        <authorList>
            <person name="Ling H.Q."/>
            <person name="Zhao S."/>
            <person name="Liu D."/>
            <person name="Wang J."/>
            <person name="Sun H."/>
            <person name="Zhang C."/>
            <person name="Fan H."/>
            <person name="Li D."/>
            <person name="Dong L."/>
            <person name="Tao Y."/>
            <person name="Gao C."/>
            <person name="Wu H."/>
            <person name="Li Y."/>
            <person name="Cui Y."/>
            <person name="Guo X."/>
            <person name="Zheng S."/>
            <person name="Wang B."/>
            <person name="Yu K."/>
            <person name="Liang Q."/>
            <person name="Yang W."/>
            <person name="Lou X."/>
            <person name="Chen J."/>
            <person name="Feng M."/>
            <person name="Jian J."/>
            <person name="Zhang X."/>
            <person name="Luo G."/>
            <person name="Jiang Y."/>
            <person name="Liu J."/>
            <person name="Wang Z."/>
            <person name="Sha Y."/>
            <person name="Zhang B."/>
            <person name="Wu H."/>
            <person name="Tang D."/>
            <person name="Shen Q."/>
            <person name="Xue P."/>
            <person name="Zou S."/>
            <person name="Wang X."/>
            <person name="Liu X."/>
            <person name="Wang F."/>
            <person name="Yang Y."/>
            <person name="An X."/>
            <person name="Dong Z."/>
            <person name="Zhang K."/>
            <person name="Zhang X."/>
            <person name="Luo M.C."/>
            <person name="Dvorak J."/>
            <person name="Tong Y."/>
            <person name="Wang J."/>
            <person name="Yang H."/>
            <person name="Li Z."/>
            <person name="Wang D."/>
            <person name="Zhang A."/>
            <person name="Wang J."/>
        </authorList>
    </citation>
    <scope>NUCLEOTIDE SEQUENCE</scope>
    <source>
        <strain evidence="3">cv. G1812</strain>
    </source>
</reference>
<reference evidence="2" key="2">
    <citation type="submission" date="2022-06" db="UniProtKB">
        <authorList>
            <consortium name="EnsemblPlants"/>
        </authorList>
    </citation>
    <scope>IDENTIFICATION</scope>
</reference>
<organism evidence="2 3">
    <name type="scientific">Triticum urartu</name>
    <name type="common">Red wild einkorn</name>
    <name type="synonym">Crithodium urartu</name>
    <dbReference type="NCBI Taxonomy" id="4572"/>
    <lineage>
        <taxon>Eukaryota</taxon>
        <taxon>Viridiplantae</taxon>
        <taxon>Streptophyta</taxon>
        <taxon>Embryophyta</taxon>
        <taxon>Tracheophyta</taxon>
        <taxon>Spermatophyta</taxon>
        <taxon>Magnoliopsida</taxon>
        <taxon>Liliopsida</taxon>
        <taxon>Poales</taxon>
        <taxon>Poaceae</taxon>
        <taxon>BOP clade</taxon>
        <taxon>Pooideae</taxon>
        <taxon>Triticodae</taxon>
        <taxon>Triticeae</taxon>
        <taxon>Triticinae</taxon>
        <taxon>Triticum</taxon>
    </lineage>
</organism>
<dbReference type="PANTHER" id="PTHR45749:SF35">
    <property type="entry name" value="AC-LIKE TRANSPOSASE-RELATED"/>
    <property type="match status" value="1"/>
</dbReference>
<dbReference type="SUPFAM" id="SSF53098">
    <property type="entry name" value="Ribonuclease H-like"/>
    <property type="match status" value="1"/>
</dbReference>
<dbReference type="InterPro" id="IPR025398">
    <property type="entry name" value="DUF4371"/>
</dbReference>
<sequence>MLASDGLNDWKRLSARLKDHENSVDHLTNMNTWNEVRLRLSKNQTIDDDMQRGIAKEKERWRKVLVRIVSTMKFPAKRTLAFRGSNEKLYQDNNGNFLGTIEMIAEFDPVMQEHIRRIQNSEIHHHYLGHKIQNELISILANAVRNVILKIIKDAKYFSVILDCTPDVSHEEQMTLIVRCVNMSSNLPRVEEFFLEFLKVEDTSGLGLLKVLMDTLSSFDLNAADVRGQGYDNGSNMKGQYQGVQSRFLKENPKALYMPCACHSLNLTLCDMAKSCKQAITFFGIIQRIYVLFSRSTKRWKILLDNLPKGTKLTLKPLSSTRWESRIKSVQPIRYQTIHVISALKELEETSTNDPAAVSDAQSLVSALENFETLVGMVIWHDVLFSVNMLSQKLQEKMVCIDATIKHIDEVILYFKKYKDEGFQASIEIAKAIASDMDIEPEFPSKRQRKRKRHHDEINDQEEEIQLSAMESFRVNYFLVIVDNAILLLTSRFDHLKKFERVFGFLFNLKNLKSLDDSKLQECCATFAKAFSDDKSSDVDLHDFVSELKVLQVTLPDGLMSALEILHFCYCCRLLSKCLCCLLDPLNSACDCSLS</sequence>
<dbReference type="Pfam" id="PF14291">
    <property type="entry name" value="DUF4371"/>
    <property type="match status" value="1"/>
</dbReference>
<name>A0A8R7RGU3_TRIUA</name>